<protein>
    <submittedName>
        <fullName evidence="2">Uncharacterized protein</fullName>
    </submittedName>
</protein>
<sequence>MGKRGWRGPVPDFEQDPINRLDRGRDKTQPDSGRVPTADRFRYKTADFDSQAVRNGSEAAGPELGAKFKDQRARRDHLTRIAYNYGFNELASRISATMAARIDLDSIQQELEKAIQSK</sequence>
<evidence type="ECO:0000256" key="1">
    <source>
        <dbReference type="SAM" id="MobiDB-lite"/>
    </source>
</evidence>
<feature type="compositionally biased region" description="Basic and acidic residues" evidence="1">
    <location>
        <begin position="17"/>
        <end position="29"/>
    </location>
</feature>
<comment type="caution">
    <text evidence="2">The sequence shown here is derived from an EMBL/GenBank/DDBJ whole genome shotgun (WGS) entry which is preliminary data.</text>
</comment>
<evidence type="ECO:0000313" key="3">
    <source>
        <dbReference type="Proteomes" id="UP000230251"/>
    </source>
</evidence>
<gene>
    <name evidence="2" type="ORF">CO057_01210</name>
</gene>
<organism evidence="2 3">
    <name type="scientific">Candidatus Uhrbacteria bacterium CG_4_9_14_0_2_um_filter_41_50</name>
    <dbReference type="NCBI Taxonomy" id="1975031"/>
    <lineage>
        <taxon>Bacteria</taxon>
        <taxon>Candidatus Uhriibacteriota</taxon>
    </lineage>
</organism>
<dbReference type="AlphaFoldDB" id="A0A2M8EPW4"/>
<reference evidence="3" key="1">
    <citation type="submission" date="2017-09" db="EMBL/GenBank/DDBJ databases">
        <title>Depth-based differentiation of microbial function through sediment-hosted aquifers and enrichment of novel symbionts in the deep terrestrial subsurface.</title>
        <authorList>
            <person name="Probst A.J."/>
            <person name="Ladd B."/>
            <person name="Jarett J.K."/>
            <person name="Geller-Mcgrath D.E."/>
            <person name="Sieber C.M.K."/>
            <person name="Emerson J.B."/>
            <person name="Anantharaman K."/>
            <person name="Thomas B.C."/>
            <person name="Malmstrom R."/>
            <person name="Stieglmeier M."/>
            <person name="Klingl A."/>
            <person name="Woyke T."/>
            <person name="Ryan C.M."/>
            <person name="Banfield J.F."/>
        </authorList>
    </citation>
    <scope>NUCLEOTIDE SEQUENCE [LARGE SCALE GENOMIC DNA]</scope>
</reference>
<dbReference type="EMBL" id="PFSI01000019">
    <property type="protein sequence ID" value="PJC24772.1"/>
    <property type="molecule type" value="Genomic_DNA"/>
</dbReference>
<feature type="region of interest" description="Disordered" evidence="1">
    <location>
        <begin position="1"/>
        <end position="38"/>
    </location>
</feature>
<name>A0A2M8EPW4_9BACT</name>
<evidence type="ECO:0000313" key="2">
    <source>
        <dbReference type="EMBL" id="PJC24772.1"/>
    </source>
</evidence>
<accession>A0A2M8EPW4</accession>
<proteinExistence type="predicted"/>
<dbReference type="Proteomes" id="UP000230251">
    <property type="component" value="Unassembled WGS sequence"/>
</dbReference>